<dbReference type="Pfam" id="PF02880">
    <property type="entry name" value="PGM_PMM_III"/>
    <property type="match status" value="1"/>
</dbReference>
<keyword evidence="6" id="KW-0413">Isomerase</keyword>
<dbReference type="Gene3D" id="3.40.120.10">
    <property type="entry name" value="Alpha-D-Glucose-1,6-Bisphosphate, subunit A, domain 3"/>
    <property type="match status" value="3"/>
</dbReference>
<gene>
    <name evidence="12" type="primary">manB</name>
    <name evidence="12" type="ORF">CO172_02035</name>
</gene>
<evidence type="ECO:0000259" key="11">
    <source>
        <dbReference type="Pfam" id="PF02880"/>
    </source>
</evidence>
<evidence type="ECO:0000256" key="2">
    <source>
        <dbReference type="ARBA" id="ARBA00010231"/>
    </source>
</evidence>
<dbReference type="Pfam" id="PF02879">
    <property type="entry name" value="PGM_PMM_II"/>
    <property type="match status" value="1"/>
</dbReference>
<evidence type="ECO:0000259" key="10">
    <source>
        <dbReference type="Pfam" id="PF02879"/>
    </source>
</evidence>
<dbReference type="FunFam" id="3.40.120.10:FF:000001">
    <property type="entry name" value="Phosphoglucosamine mutase"/>
    <property type="match status" value="1"/>
</dbReference>
<sequence>MIPSTRTMRIIQKRRDSIKYRVTIEQDFYILRSYEIAYKMSKMLKDMNISKEVFRAYDIRGIVGEQIHEEFAYKLGQVFAQLLQQECQKKDLQIVIGKDMRTSSESLQQALMKGLIDSGVHVLDIGLVSTPAFYFAVGHLNADGGIMVSASHNPAKYNGFKMTRSKAVPIGQGSGMEILKQGMLQETNLSRDLSGIYEEVYDSIPKLATLAEIDFIKPESIRPFRIVADTANGMGAQYLDLLFSKIEADLIRLYWEFDGSFPNHEADPLKEENLAHLKKRVLEEKADIGIATDGDGDRVFFVTEKGEVVEPAIVRSILAEVMLRKFPGGKVCFDVRPGRIADDTVLLLGGKILRTPVGHAFIKTKMKEQGAIFAGESSGHYYYAFPQGFYEGPVTAIVSILAELTRTGKTLSELIQPKRIYAHSGEINFTIENKQEVIEAIVKYYRDGIITNIDGVSIEYPDFWLNVRASNTEPILRLNLEAKNHKIMEKRRDEMIGFIEQVGKTS</sequence>
<name>A0A2M7XHH9_9BACT</name>
<evidence type="ECO:0000259" key="8">
    <source>
        <dbReference type="Pfam" id="PF00408"/>
    </source>
</evidence>
<evidence type="ECO:0000256" key="6">
    <source>
        <dbReference type="ARBA" id="ARBA00023235"/>
    </source>
</evidence>
<keyword evidence="4 7" id="KW-0479">Metal-binding</keyword>
<keyword evidence="3" id="KW-0597">Phosphoprotein</keyword>
<dbReference type="InterPro" id="IPR005843">
    <property type="entry name" value="A-D-PHexomutase_C"/>
</dbReference>
<evidence type="ECO:0000259" key="9">
    <source>
        <dbReference type="Pfam" id="PF02878"/>
    </source>
</evidence>
<evidence type="ECO:0000313" key="13">
    <source>
        <dbReference type="Proteomes" id="UP000229749"/>
    </source>
</evidence>
<accession>A0A2M7XHH9</accession>
<dbReference type="AlphaFoldDB" id="A0A2M7XHH9"/>
<dbReference type="SUPFAM" id="SSF55957">
    <property type="entry name" value="Phosphoglucomutase, C-terminal domain"/>
    <property type="match status" value="1"/>
</dbReference>
<evidence type="ECO:0000313" key="12">
    <source>
        <dbReference type="EMBL" id="PJA47324.1"/>
    </source>
</evidence>
<comment type="cofactor">
    <cofactor evidence="1">
        <name>Mg(2+)</name>
        <dbReference type="ChEBI" id="CHEBI:18420"/>
    </cofactor>
</comment>
<feature type="domain" description="Alpha-D-phosphohexomutase alpha/beta/alpha" evidence="9">
    <location>
        <begin position="52"/>
        <end position="177"/>
    </location>
</feature>
<feature type="domain" description="Alpha-D-phosphohexomutase alpha/beta/alpha" evidence="10">
    <location>
        <begin position="216"/>
        <end position="306"/>
    </location>
</feature>
<dbReference type="PANTHER" id="PTHR43771">
    <property type="entry name" value="PHOSPHOMANNOMUTASE"/>
    <property type="match status" value="1"/>
</dbReference>
<dbReference type="PRINTS" id="PR00509">
    <property type="entry name" value="PGMPMM"/>
</dbReference>
<dbReference type="InterPro" id="IPR016055">
    <property type="entry name" value="A-D-PHexomutase_a/b/a-I/II/III"/>
</dbReference>
<dbReference type="Pfam" id="PF00408">
    <property type="entry name" value="PGM_PMM_IV"/>
    <property type="match status" value="1"/>
</dbReference>
<dbReference type="InterPro" id="IPR005844">
    <property type="entry name" value="A-D-PHexomutase_a/b/a-I"/>
</dbReference>
<evidence type="ECO:0000256" key="3">
    <source>
        <dbReference type="ARBA" id="ARBA00022553"/>
    </source>
</evidence>
<protein>
    <submittedName>
        <fullName evidence="12">Phosphomannomutase/phosphoglucomutase</fullName>
    </submittedName>
</protein>
<dbReference type="InterPro" id="IPR005845">
    <property type="entry name" value="A-D-PHexomutase_a/b/a-II"/>
</dbReference>
<dbReference type="InterPro" id="IPR005841">
    <property type="entry name" value="Alpha-D-phosphohexomutase_SF"/>
</dbReference>
<comment type="caution">
    <text evidence="12">The sequence shown here is derived from an EMBL/GenBank/DDBJ whole genome shotgun (WGS) entry which is preliminary data.</text>
</comment>
<feature type="domain" description="Alpha-D-phosphohexomutase C-terminal" evidence="8">
    <location>
        <begin position="426"/>
        <end position="495"/>
    </location>
</feature>
<dbReference type="InterPro" id="IPR036900">
    <property type="entry name" value="A-D-PHexomutase_C_sf"/>
</dbReference>
<dbReference type="Pfam" id="PF02878">
    <property type="entry name" value="PGM_PMM_I"/>
    <property type="match status" value="1"/>
</dbReference>
<dbReference type="GO" id="GO:0005975">
    <property type="term" value="P:carbohydrate metabolic process"/>
    <property type="evidence" value="ECO:0007669"/>
    <property type="project" value="InterPro"/>
</dbReference>
<evidence type="ECO:0000256" key="4">
    <source>
        <dbReference type="ARBA" id="ARBA00022723"/>
    </source>
</evidence>
<dbReference type="GO" id="GO:0016868">
    <property type="term" value="F:intramolecular phosphotransferase activity"/>
    <property type="evidence" value="ECO:0007669"/>
    <property type="project" value="InterPro"/>
</dbReference>
<dbReference type="Proteomes" id="UP000229749">
    <property type="component" value="Unassembled WGS sequence"/>
</dbReference>
<evidence type="ECO:0000256" key="5">
    <source>
        <dbReference type="ARBA" id="ARBA00022842"/>
    </source>
</evidence>
<keyword evidence="5 7" id="KW-0460">Magnesium</keyword>
<evidence type="ECO:0000256" key="1">
    <source>
        <dbReference type="ARBA" id="ARBA00001946"/>
    </source>
</evidence>
<feature type="domain" description="Alpha-D-phosphohexomutase alpha/beta/alpha" evidence="11">
    <location>
        <begin position="317"/>
        <end position="416"/>
    </location>
</feature>
<proteinExistence type="inferred from homology"/>
<evidence type="ECO:0000256" key="7">
    <source>
        <dbReference type="RuleBase" id="RU004326"/>
    </source>
</evidence>
<dbReference type="InterPro" id="IPR005846">
    <property type="entry name" value="A-D-PHexomutase_a/b/a-III"/>
</dbReference>
<dbReference type="InterPro" id="IPR016066">
    <property type="entry name" value="A-D-PHexomutase_CS"/>
</dbReference>
<dbReference type="Gene3D" id="3.30.310.50">
    <property type="entry name" value="Alpha-D-phosphohexomutase, C-terminal domain"/>
    <property type="match status" value="1"/>
</dbReference>
<reference evidence="13" key="1">
    <citation type="submission" date="2017-09" db="EMBL/GenBank/DDBJ databases">
        <title>Depth-based differentiation of microbial function through sediment-hosted aquifers and enrichment of novel symbionts in the deep terrestrial subsurface.</title>
        <authorList>
            <person name="Probst A.J."/>
            <person name="Ladd B."/>
            <person name="Jarett J.K."/>
            <person name="Geller-Mcgrath D.E."/>
            <person name="Sieber C.M.K."/>
            <person name="Emerson J.B."/>
            <person name="Anantharaman K."/>
            <person name="Thomas B.C."/>
            <person name="Malmstrom R."/>
            <person name="Stieglmeier M."/>
            <person name="Klingl A."/>
            <person name="Woyke T."/>
            <person name="Ryan C.M."/>
            <person name="Banfield J.F."/>
        </authorList>
    </citation>
    <scope>NUCLEOTIDE SEQUENCE [LARGE SCALE GENOMIC DNA]</scope>
</reference>
<dbReference type="GO" id="GO:0000287">
    <property type="term" value="F:magnesium ion binding"/>
    <property type="evidence" value="ECO:0007669"/>
    <property type="project" value="InterPro"/>
</dbReference>
<organism evidence="12 13">
    <name type="scientific">Candidatus Uhrbacteria bacterium CG_4_9_14_3_um_filter_36_7</name>
    <dbReference type="NCBI Taxonomy" id="1975033"/>
    <lineage>
        <taxon>Bacteria</taxon>
        <taxon>Candidatus Uhriibacteriota</taxon>
    </lineage>
</organism>
<dbReference type="PANTHER" id="PTHR43771:SF1">
    <property type="entry name" value="PHOSPHOMANNOMUTASE"/>
    <property type="match status" value="1"/>
</dbReference>
<dbReference type="CDD" id="cd03089">
    <property type="entry name" value="PMM_PGM"/>
    <property type="match status" value="1"/>
</dbReference>
<dbReference type="PROSITE" id="PS00710">
    <property type="entry name" value="PGM_PMM"/>
    <property type="match status" value="1"/>
</dbReference>
<dbReference type="SUPFAM" id="SSF53738">
    <property type="entry name" value="Phosphoglucomutase, first 3 domains"/>
    <property type="match status" value="3"/>
</dbReference>
<dbReference type="EMBL" id="PFWS01000031">
    <property type="protein sequence ID" value="PJA47324.1"/>
    <property type="molecule type" value="Genomic_DNA"/>
</dbReference>
<comment type="similarity">
    <text evidence="2 7">Belongs to the phosphohexose mutase family.</text>
</comment>